<dbReference type="CDD" id="cd03396">
    <property type="entry name" value="PAP2_like_6"/>
    <property type="match status" value="1"/>
</dbReference>
<evidence type="ECO:0000256" key="1">
    <source>
        <dbReference type="SAM" id="Phobius"/>
    </source>
</evidence>
<dbReference type="InterPro" id="IPR000326">
    <property type="entry name" value="PAP2/HPO"/>
</dbReference>
<keyword evidence="1" id="KW-1133">Transmembrane helix</keyword>
<feature type="transmembrane region" description="Helical" evidence="1">
    <location>
        <begin position="102"/>
        <end position="123"/>
    </location>
</feature>
<keyword evidence="1" id="KW-0472">Membrane</keyword>
<dbReference type="AlphaFoldDB" id="A0A5E7DVX5"/>
<feature type="domain" description="Phosphatidic acid phosphatase type 2/haloperoxidase" evidence="2">
    <location>
        <begin position="100"/>
        <end position="231"/>
    </location>
</feature>
<dbReference type="SUPFAM" id="SSF48317">
    <property type="entry name" value="Acid phosphatase/Vanadium-dependent haloperoxidase"/>
    <property type="match status" value="1"/>
</dbReference>
<evidence type="ECO:0000313" key="4">
    <source>
        <dbReference type="Proteomes" id="UP000337909"/>
    </source>
</evidence>
<proteinExistence type="predicted"/>
<feature type="transmembrane region" description="Helical" evidence="1">
    <location>
        <begin position="72"/>
        <end position="90"/>
    </location>
</feature>
<dbReference type="EMBL" id="CABVHQ010000040">
    <property type="protein sequence ID" value="VVO16095.1"/>
    <property type="molecule type" value="Genomic_DNA"/>
</dbReference>
<feature type="transmembrane region" description="Helical" evidence="1">
    <location>
        <begin position="12"/>
        <end position="32"/>
    </location>
</feature>
<sequence>MASSVVRPASRPLDFRVCLGVPAIAGIILLLLELTSLDMDLAKLFYNPVTGGFIGKHSYLLEDILHDRAKQVVIGFSVLAIFGFIGSFFLPRLKPLERELGCLVLSLVLATSFITPLKAVTAVQCPWSLKEFGGKETYSELLSPRPQTDKPGRCWPGGHAATGFTLFALFFVLRDRRPRMARNALIFAFSLGTVFSIGRMMQGAHFFSHNVWTAIFCWLICLGSYYYVLYRPAAKAERVARAEPVGA</sequence>
<dbReference type="InterPro" id="IPR036938">
    <property type="entry name" value="PAP2/HPO_sf"/>
</dbReference>
<reference evidence="3 4" key="1">
    <citation type="submission" date="2019-09" db="EMBL/GenBank/DDBJ databases">
        <authorList>
            <person name="Chandra G."/>
            <person name="Truman W A."/>
        </authorList>
    </citation>
    <scope>NUCLEOTIDE SEQUENCE [LARGE SCALE GENOMIC DNA]</scope>
    <source>
        <strain evidence="3">PS691</strain>
    </source>
</reference>
<feature type="transmembrane region" description="Helical" evidence="1">
    <location>
        <begin position="185"/>
        <end position="205"/>
    </location>
</feature>
<gene>
    <name evidence="3" type="ORF">PS691_03808</name>
</gene>
<evidence type="ECO:0000313" key="3">
    <source>
        <dbReference type="EMBL" id="VVO16095.1"/>
    </source>
</evidence>
<protein>
    <recommendedName>
        <fullName evidence="2">Phosphatidic acid phosphatase type 2/haloperoxidase domain-containing protein</fullName>
    </recommendedName>
</protein>
<keyword evidence="1" id="KW-0812">Transmembrane</keyword>
<accession>A0A5E7DVX5</accession>
<dbReference type="Proteomes" id="UP000337909">
    <property type="component" value="Unassembled WGS sequence"/>
</dbReference>
<feature type="transmembrane region" description="Helical" evidence="1">
    <location>
        <begin position="155"/>
        <end position="173"/>
    </location>
</feature>
<dbReference type="Pfam" id="PF01569">
    <property type="entry name" value="PAP2"/>
    <property type="match status" value="1"/>
</dbReference>
<evidence type="ECO:0000259" key="2">
    <source>
        <dbReference type="Pfam" id="PF01569"/>
    </source>
</evidence>
<organism evidence="3 4">
    <name type="scientific">Pseudomonas fluorescens</name>
    <dbReference type="NCBI Taxonomy" id="294"/>
    <lineage>
        <taxon>Bacteria</taxon>
        <taxon>Pseudomonadati</taxon>
        <taxon>Pseudomonadota</taxon>
        <taxon>Gammaproteobacteria</taxon>
        <taxon>Pseudomonadales</taxon>
        <taxon>Pseudomonadaceae</taxon>
        <taxon>Pseudomonas</taxon>
    </lineage>
</organism>
<name>A0A5E7DVX5_PSEFL</name>
<dbReference type="Gene3D" id="1.20.144.10">
    <property type="entry name" value="Phosphatidic acid phosphatase type 2/haloperoxidase"/>
    <property type="match status" value="1"/>
</dbReference>
<dbReference type="OrthoDB" id="7348799at2"/>
<feature type="transmembrane region" description="Helical" evidence="1">
    <location>
        <begin position="211"/>
        <end position="229"/>
    </location>
</feature>
<dbReference type="RefSeq" id="WP_150643678.1">
    <property type="nucleotide sequence ID" value="NZ_CABVHQ010000040.1"/>
</dbReference>